<accession>A0A4Q2UPN3</accession>
<comment type="caution">
    <text evidence="1">The sequence shown here is derived from an EMBL/GenBank/DDBJ whole genome shotgun (WGS) entry which is preliminary data.</text>
</comment>
<sequence>MKEFTLPSGCVLLAHDSPRTLPESRRTEHDYYALVASGIGSNMNDIDRHFETMIGLIGSDDQDAQMNAINNTRFLFANLLEKQQSPAQLAFCCLVESIDGQAWTDYTPEGVEQLSRELASRGLNETLLQSWWAELRKKSTGN</sequence>
<reference evidence="1 2" key="1">
    <citation type="submission" date="2019-01" db="EMBL/GenBank/DDBJ databases">
        <title>Spirosoma flava sp. nov., a propanil-degrading bacterium isolated from herbicide-contaminated soil.</title>
        <authorList>
            <person name="Zhang L."/>
            <person name="Jiang J.-D."/>
        </authorList>
    </citation>
    <scope>NUCLEOTIDE SEQUENCE [LARGE SCALE GENOMIC DNA]</scope>
    <source>
        <strain evidence="1 2">TY50</strain>
    </source>
</reference>
<dbReference type="RefSeq" id="WP_129599365.1">
    <property type="nucleotide sequence ID" value="NZ_SBLB01000001.1"/>
</dbReference>
<dbReference type="EMBL" id="SBLB01000001">
    <property type="protein sequence ID" value="RYC70862.1"/>
    <property type="molecule type" value="Genomic_DNA"/>
</dbReference>
<dbReference type="Proteomes" id="UP000290407">
    <property type="component" value="Unassembled WGS sequence"/>
</dbReference>
<evidence type="ECO:0000313" key="1">
    <source>
        <dbReference type="EMBL" id="RYC70862.1"/>
    </source>
</evidence>
<name>A0A4Q2UPN3_9BACT</name>
<dbReference type="AlphaFoldDB" id="A0A4Q2UPN3"/>
<proteinExistence type="predicted"/>
<gene>
    <name evidence="1" type="ORF">EQG79_01540</name>
</gene>
<keyword evidence="2" id="KW-1185">Reference proteome</keyword>
<organism evidence="1 2">
    <name type="scientific">Spirosoma sordidisoli</name>
    <dbReference type="NCBI Taxonomy" id="2502893"/>
    <lineage>
        <taxon>Bacteria</taxon>
        <taxon>Pseudomonadati</taxon>
        <taxon>Bacteroidota</taxon>
        <taxon>Cytophagia</taxon>
        <taxon>Cytophagales</taxon>
        <taxon>Cytophagaceae</taxon>
        <taxon>Spirosoma</taxon>
    </lineage>
</organism>
<protein>
    <submittedName>
        <fullName evidence="1">Uncharacterized protein</fullName>
    </submittedName>
</protein>
<evidence type="ECO:0000313" key="2">
    <source>
        <dbReference type="Proteomes" id="UP000290407"/>
    </source>
</evidence>